<evidence type="ECO:0000256" key="4">
    <source>
        <dbReference type="ARBA" id="ARBA00023054"/>
    </source>
</evidence>
<keyword evidence="5" id="KW-0206">Cytoskeleton</keyword>
<keyword evidence="4 6" id="KW-0175">Coiled coil</keyword>
<sequence>MFMDVPIGIFWKTGLYEEERRKSIGLEKSLAIKQSALVSTEEKLKSANASLQAALVDFQKEHSRGRLADNRINQLEQELDALRVSASDRSAKVVSPVPLDASRKSTPGESVLQTIVNRASSQIASARQAALQAERMSRDLHACNQGLRLSLAEAELRLMPSVVAASAATEGHNRHPDRGAASLSMNETKTLEFFFPTLIEQVPPNEIHRLQYSLLRLLHLVFDASAASPPKNSLDAAGLTSESTSEDDDSLNNPAELLRHGMQRSGSPVTCRPDRPAEIATCLRSIEDQIRAILGSSIPQTDGIHANCSTSNRRPDFEVFASGVSQARDVILSGVDRLNNELNCIKCSTGDLSRRALLTYDPGVKLTEGTNKACQCSLLSQPSPSPGGQTVSLERFRHMSARCLRMESYRRALVYQKRYLLLLLGDFQHSEQVVTASLGRGLLMGTSSRLTAAEDDANSHWPLDEHPSLVRFRAAARTAQFVYRIKLLLAKWQRTGIRSQTTPFPVPVSSGVGRSDSLSASQVTVTEPPSRASRPTSLSTVRPPVPSTGPTNNVGTPPTRDRPGYLSSPLRRSLGQSMQGKNSTGLTDSGLAFSMTSTPLRSQDVWQLTSDGRDPSSQCTSVSAARHHISEKVTVPAVMKEPSRAGTKPRSSLRSSSQQLAEVVAGSIFFWSDRPKTEQRDAGIAFAMLNAIVGQLPCLPQGIIN</sequence>
<name>A0A183SUR1_SCHSO</name>
<feature type="compositionally biased region" description="Polar residues" evidence="7">
    <location>
        <begin position="516"/>
        <end position="540"/>
    </location>
</feature>
<dbReference type="PANTHER" id="PTHR44981">
    <property type="entry name" value="PERICENTRIN-LIKE PROTEIN, ISOFORM F"/>
    <property type="match status" value="1"/>
</dbReference>
<dbReference type="GO" id="GO:0005737">
    <property type="term" value="C:cytoplasm"/>
    <property type="evidence" value="ECO:0007669"/>
    <property type="project" value="UniProtKB-ARBA"/>
</dbReference>
<dbReference type="WBParaSite" id="SSLN_0000826301-mRNA-1">
    <property type="protein sequence ID" value="SSLN_0000826301-mRNA-1"/>
    <property type="gene ID" value="SSLN_0000826301"/>
</dbReference>
<keyword evidence="2" id="KW-0963">Cytoplasm</keyword>
<feature type="region of interest" description="Disordered" evidence="7">
    <location>
        <begin position="228"/>
        <end position="254"/>
    </location>
</feature>
<protein>
    <submittedName>
        <fullName evidence="11">PACT_coil_coil domain-containing protein</fullName>
    </submittedName>
</protein>
<reference evidence="9 10" key="2">
    <citation type="submission" date="2018-11" db="EMBL/GenBank/DDBJ databases">
        <authorList>
            <consortium name="Pathogen Informatics"/>
        </authorList>
    </citation>
    <scope>NUCLEOTIDE SEQUENCE [LARGE SCALE GENOMIC DNA]</scope>
    <source>
        <strain evidence="9 10">NST_G2</strain>
    </source>
</reference>
<feature type="coiled-coil region" evidence="6">
    <location>
        <begin position="41"/>
        <end position="92"/>
    </location>
</feature>
<evidence type="ECO:0000256" key="2">
    <source>
        <dbReference type="ARBA" id="ARBA00022490"/>
    </source>
</evidence>
<evidence type="ECO:0000256" key="7">
    <source>
        <dbReference type="SAM" id="MobiDB-lite"/>
    </source>
</evidence>
<gene>
    <name evidence="9" type="ORF">SSLN_LOCUS7959</name>
</gene>
<dbReference type="EMBL" id="UYSU01034399">
    <property type="protein sequence ID" value="VDL94344.1"/>
    <property type="molecule type" value="Genomic_DNA"/>
</dbReference>
<dbReference type="GO" id="GO:0007165">
    <property type="term" value="P:signal transduction"/>
    <property type="evidence" value="ECO:0007669"/>
    <property type="project" value="InterPro"/>
</dbReference>
<evidence type="ECO:0000256" key="3">
    <source>
        <dbReference type="ARBA" id="ARBA00022553"/>
    </source>
</evidence>
<evidence type="ECO:0000259" key="8">
    <source>
        <dbReference type="Pfam" id="PF10495"/>
    </source>
</evidence>
<dbReference type="STRING" id="70667.A0A183SUR1"/>
<evidence type="ECO:0000256" key="1">
    <source>
        <dbReference type="ARBA" id="ARBA00004300"/>
    </source>
</evidence>
<feature type="domain" description="Pericentrin/AKAP-450 centrosomal targeting" evidence="8">
    <location>
        <begin position="402"/>
        <end position="492"/>
    </location>
</feature>
<dbReference type="PANTHER" id="PTHR44981:SF2">
    <property type="entry name" value="PERICENTRIN-LIKE PROTEIN, ISOFORM F"/>
    <property type="match status" value="1"/>
</dbReference>
<dbReference type="AlphaFoldDB" id="A0A183SUR1"/>
<evidence type="ECO:0000313" key="9">
    <source>
        <dbReference type="EMBL" id="VDL94344.1"/>
    </source>
</evidence>
<feature type="compositionally biased region" description="Low complexity" evidence="7">
    <location>
        <begin position="548"/>
        <end position="558"/>
    </location>
</feature>
<dbReference type="GO" id="GO:0005813">
    <property type="term" value="C:centrosome"/>
    <property type="evidence" value="ECO:0007669"/>
    <property type="project" value="UniProtKB-SubCell"/>
</dbReference>
<dbReference type="Pfam" id="PF10495">
    <property type="entry name" value="PACT_coil_coil"/>
    <property type="match status" value="1"/>
</dbReference>
<proteinExistence type="predicted"/>
<dbReference type="Proteomes" id="UP000275846">
    <property type="component" value="Unassembled WGS sequence"/>
</dbReference>
<feature type="compositionally biased region" description="Polar residues" evidence="7">
    <location>
        <begin position="574"/>
        <end position="587"/>
    </location>
</feature>
<reference evidence="11" key="1">
    <citation type="submission" date="2016-06" db="UniProtKB">
        <authorList>
            <consortium name="WormBaseParasite"/>
        </authorList>
    </citation>
    <scope>IDENTIFICATION</scope>
</reference>
<dbReference type="InterPro" id="IPR028745">
    <property type="entry name" value="AKAP9/Pericentrin"/>
</dbReference>
<keyword evidence="10" id="KW-1185">Reference proteome</keyword>
<keyword evidence="3" id="KW-0597">Phosphoprotein</keyword>
<dbReference type="GO" id="GO:0060090">
    <property type="term" value="F:molecular adaptor activity"/>
    <property type="evidence" value="ECO:0007669"/>
    <property type="project" value="InterPro"/>
</dbReference>
<feature type="region of interest" description="Disordered" evidence="7">
    <location>
        <begin position="500"/>
        <end position="594"/>
    </location>
</feature>
<comment type="subcellular location">
    <subcellularLocation>
        <location evidence="1">Cytoplasm</location>
        <location evidence="1">Cytoskeleton</location>
        <location evidence="1">Microtubule organizing center</location>
        <location evidence="1">Centrosome</location>
    </subcellularLocation>
</comment>
<evidence type="ECO:0000313" key="10">
    <source>
        <dbReference type="Proteomes" id="UP000275846"/>
    </source>
</evidence>
<evidence type="ECO:0000256" key="6">
    <source>
        <dbReference type="SAM" id="Coils"/>
    </source>
</evidence>
<accession>A0A183SUR1</accession>
<organism evidence="11">
    <name type="scientific">Schistocephalus solidus</name>
    <name type="common">Tapeworm</name>
    <dbReference type="NCBI Taxonomy" id="70667"/>
    <lineage>
        <taxon>Eukaryota</taxon>
        <taxon>Metazoa</taxon>
        <taxon>Spiralia</taxon>
        <taxon>Lophotrochozoa</taxon>
        <taxon>Platyhelminthes</taxon>
        <taxon>Cestoda</taxon>
        <taxon>Eucestoda</taxon>
        <taxon>Diphyllobothriidea</taxon>
        <taxon>Diphyllobothriidae</taxon>
        <taxon>Schistocephalus</taxon>
    </lineage>
</organism>
<dbReference type="InterPro" id="IPR019528">
    <property type="entry name" value="PACT_domain"/>
</dbReference>
<dbReference type="OrthoDB" id="2020852at2759"/>
<evidence type="ECO:0000313" key="11">
    <source>
        <dbReference type="WBParaSite" id="SSLN_0000826301-mRNA-1"/>
    </source>
</evidence>
<evidence type="ECO:0000256" key="5">
    <source>
        <dbReference type="ARBA" id="ARBA00023212"/>
    </source>
</evidence>